<evidence type="ECO:0000313" key="2">
    <source>
        <dbReference type="EMBL" id="PPA69962.1"/>
    </source>
</evidence>
<dbReference type="PANTHER" id="PTHR39173:SF1">
    <property type="entry name" value="ACETYLTRANSFERASE"/>
    <property type="match status" value="1"/>
</dbReference>
<feature type="domain" description="N-acetyltransferase" evidence="1">
    <location>
        <begin position="15"/>
        <end position="172"/>
    </location>
</feature>
<accession>A0A2S5GAD0</accession>
<keyword evidence="2" id="KW-0808">Transferase</keyword>
<dbReference type="Pfam" id="PF13302">
    <property type="entry name" value="Acetyltransf_3"/>
    <property type="match status" value="1"/>
</dbReference>
<dbReference type="PANTHER" id="PTHR39173">
    <property type="entry name" value="ACETYLTRANSFERASE"/>
    <property type="match status" value="1"/>
</dbReference>
<dbReference type="RefSeq" id="WP_104058953.1">
    <property type="nucleotide sequence ID" value="NZ_PREZ01000005.1"/>
</dbReference>
<dbReference type="PROSITE" id="PS51186">
    <property type="entry name" value="GNAT"/>
    <property type="match status" value="1"/>
</dbReference>
<name>A0A2S5GAD0_9BACL</name>
<proteinExistence type="predicted"/>
<dbReference type="OrthoDB" id="9797989at2"/>
<keyword evidence="3" id="KW-1185">Reference proteome</keyword>
<protein>
    <submittedName>
        <fullName evidence="2">GNAT family N-acetyltransferase</fullName>
    </submittedName>
</protein>
<reference evidence="2 3" key="1">
    <citation type="submission" date="2018-02" db="EMBL/GenBank/DDBJ databases">
        <title>Jeotgalibacillus proteolyticum sp. nov. a protease producing bacterium isolated from ocean sediments of Laizhou Bay.</title>
        <authorList>
            <person name="Li Y."/>
        </authorList>
    </citation>
    <scope>NUCLEOTIDE SEQUENCE [LARGE SCALE GENOMIC DNA]</scope>
    <source>
        <strain evidence="2 3">22-7</strain>
    </source>
</reference>
<dbReference type="InterPro" id="IPR000182">
    <property type="entry name" value="GNAT_dom"/>
</dbReference>
<gene>
    <name evidence="2" type="ORF">C4B60_15250</name>
</gene>
<dbReference type="AlphaFoldDB" id="A0A2S5GAD0"/>
<evidence type="ECO:0000259" key="1">
    <source>
        <dbReference type="PROSITE" id="PS51186"/>
    </source>
</evidence>
<comment type="caution">
    <text evidence="2">The sequence shown here is derived from an EMBL/GenBank/DDBJ whole genome shotgun (WGS) entry which is preliminary data.</text>
</comment>
<dbReference type="EMBL" id="PREZ01000005">
    <property type="protein sequence ID" value="PPA69962.1"/>
    <property type="molecule type" value="Genomic_DNA"/>
</dbReference>
<dbReference type="SUPFAM" id="SSF55729">
    <property type="entry name" value="Acyl-CoA N-acyltransferases (Nat)"/>
    <property type="match status" value="1"/>
</dbReference>
<sequence>MEKVCLIKPSENIKEQYVDYYEEWLESGESIIPHSTTYEPYNFAELLQKFENDEAGIGLIEGWVTSSTFLLTGEYGRIIGAVHIRHELTEDLTNRGGHIGYGIRPSERKKGFATKLLALALAEAKILGISKALVVCDADNTASEKTIQKNNGIPTSDFVEEDGNVIKRYWISTDGSR</sequence>
<evidence type="ECO:0000313" key="3">
    <source>
        <dbReference type="Proteomes" id="UP000239047"/>
    </source>
</evidence>
<dbReference type="InterPro" id="IPR016181">
    <property type="entry name" value="Acyl_CoA_acyltransferase"/>
</dbReference>
<dbReference type="Gene3D" id="3.40.630.30">
    <property type="match status" value="1"/>
</dbReference>
<dbReference type="Proteomes" id="UP000239047">
    <property type="component" value="Unassembled WGS sequence"/>
</dbReference>
<dbReference type="GO" id="GO:0016747">
    <property type="term" value="F:acyltransferase activity, transferring groups other than amino-acyl groups"/>
    <property type="evidence" value="ECO:0007669"/>
    <property type="project" value="InterPro"/>
</dbReference>
<organism evidence="2 3">
    <name type="scientific">Jeotgalibacillus proteolyticus</name>
    <dbReference type="NCBI Taxonomy" id="2082395"/>
    <lineage>
        <taxon>Bacteria</taxon>
        <taxon>Bacillati</taxon>
        <taxon>Bacillota</taxon>
        <taxon>Bacilli</taxon>
        <taxon>Bacillales</taxon>
        <taxon>Caryophanaceae</taxon>
        <taxon>Jeotgalibacillus</taxon>
    </lineage>
</organism>